<feature type="compositionally biased region" description="Basic and acidic residues" evidence="1">
    <location>
        <begin position="252"/>
        <end position="262"/>
    </location>
</feature>
<evidence type="ECO:0000313" key="4">
    <source>
        <dbReference type="Proteomes" id="UP000326837"/>
    </source>
</evidence>
<feature type="region of interest" description="Disordered" evidence="1">
    <location>
        <begin position="249"/>
        <end position="294"/>
    </location>
</feature>
<keyword evidence="2" id="KW-0732">Signal</keyword>
<keyword evidence="4" id="KW-1185">Reference proteome</keyword>
<protein>
    <recommendedName>
        <fullName evidence="5">EF-hand domain-containing protein</fullName>
    </recommendedName>
</protein>
<dbReference type="Pfam" id="PF08757">
    <property type="entry name" value="CotH"/>
    <property type="match status" value="1"/>
</dbReference>
<feature type="compositionally biased region" description="Gly residues" evidence="1">
    <location>
        <begin position="268"/>
        <end position="281"/>
    </location>
</feature>
<name>A0A5K7XGT1_9BACT</name>
<sequence length="725" mass="80396">MRAAHVTRITLTLLFALIVATSIAQPPQLPFGGPGGPPFGGFGPPPGMGGGLIDLLGMSEVQTELSLTQEQQAKVHELTEETRREMAENFQRAFADDDQEEPSPPEARFAAMRQKMDALAAKTNEQVQELLEKPQWERLEQLQLQREGMRSPQWREIAKSLELTEEQLGKLRGVLGGTFGPAPVEPFSPKVTAALNDDQKLQWATLVGKPFEFPRSMGFGGPPGFGPGGPGAEEVKLVDKFDANKDGWLNQTEREEARDSHQSNRQGPRGGRGGPPRGFGFGRAQEPGTAGPRVAKEDVAPISNASLYDLAVVRTLFLDFENDDWEDELEAFHGTDVEVPAMLTVDGVEYPNVGVSFRGMSSFMMIPKGSKRSLNVSVDLAAPEQRLLGSKTLNLLNSHEDPTFFHTALYSKIAREHIPTPKANFVKVVINGESWGVYVNAQQFDKLFVKENFGQDGARWKVRGNPGARAGLEYVGDKVEDYKRTYQIKSGDKDEDWHALINLCRTLDQTPPGQLEAALEPILDVDGALWFLALDNALINSDGYWIRASDYSIFRDARGKFHLIPHDMNEAFQRPMGPGFGGPGRRRTSDEARGANQSNGYELDPLIGLDDVTKPLRSKLLAVPRLRERYLSNVRAIAEDSLDWAELGPYIAILSSRIAEDVKADTRKLSSWAEFESAVGLPSADNSNEEPNKQSLREFATERRRYLLDYPDINRIQDAKEEDAQ</sequence>
<organism evidence="3 4">
    <name type="scientific">Lacipirellula parvula</name>
    <dbReference type="NCBI Taxonomy" id="2650471"/>
    <lineage>
        <taxon>Bacteria</taxon>
        <taxon>Pseudomonadati</taxon>
        <taxon>Planctomycetota</taxon>
        <taxon>Planctomycetia</taxon>
        <taxon>Pirellulales</taxon>
        <taxon>Lacipirellulaceae</taxon>
        <taxon>Lacipirellula</taxon>
    </lineage>
</organism>
<dbReference type="Proteomes" id="UP000326837">
    <property type="component" value="Chromosome"/>
</dbReference>
<dbReference type="AlphaFoldDB" id="A0A5K7XGT1"/>
<evidence type="ECO:0000256" key="2">
    <source>
        <dbReference type="SAM" id="SignalP"/>
    </source>
</evidence>
<evidence type="ECO:0000256" key="1">
    <source>
        <dbReference type="SAM" id="MobiDB-lite"/>
    </source>
</evidence>
<dbReference type="KEGG" id="lpav:PLANPX_3055"/>
<dbReference type="EMBL" id="AP021861">
    <property type="protein sequence ID" value="BBO33443.1"/>
    <property type="molecule type" value="Genomic_DNA"/>
</dbReference>
<feature type="signal peptide" evidence="2">
    <location>
        <begin position="1"/>
        <end position="24"/>
    </location>
</feature>
<proteinExistence type="predicted"/>
<dbReference type="InterPro" id="IPR014867">
    <property type="entry name" value="Spore_coat_CotH_CotH2/3/7"/>
</dbReference>
<dbReference type="PANTHER" id="PTHR40050">
    <property type="entry name" value="INNER SPORE COAT PROTEIN H"/>
    <property type="match status" value="1"/>
</dbReference>
<gene>
    <name evidence="3" type="ORF">PLANPX_3055</name>
</gene>
<dbReference type="PANTHER" id="PTHR40050:SF1">
    <property type="entry name" value="INNER SPORE COAT PROTEIN H"/>
    <property type="match status" value="1"/>
</dbReference>
<feature type="chain" id="PRO_5025036865" description="EF-hand domain-containing protein" evidence="2">
    <location>
        <begin position="25"/>
        <end position="725"/>
    </location>
</feature>
<reference evidence="4" key="1">
    <citation type="submission" date="2019-10" db="EMBL/GenBank/DDBJ databases">
        <title>Lacipirellula parvula gen. nov., sp. nov., representing a lineage of planctomycetes widespread in freshwater anoxic habitats, and description of the family Lacipirellulaceae.</title>
        <authorList>
            <person name="Dedysh S.N."/>
            <person name="Kulichevskaya I.S."/>
            <person name="Beletsky A.V."/>
            <person name="Rakitin A.L."/>
            <person name="Mardanov A.V."/>
            <person name="Ivanova A.A."/>
            <person name="Saltykova V.X."/>
            <person name="Rijpstra W.I.C."/>
            <person name="Sinninghe Damste J.S."/>
            <person name="Ravin N.V."/>
        </authorList>
    </citation>
    <scope>NUCLEOTIDE SEQUENCE [LARGE SCALE GENOMIC DNA]</scope>
    <source>
        <strain evidence="4">PX69</strain>
    </source>
</reference>
<feature type="region of interest" description="Disordered" evidence="1">
    <location>
        <begin position="574"/>
        <end position="599"/>
    </location>
</feature>
<evidence type="ECO:0008006" key="5">
    <source>
        <dbReference type="Google" id="ProtNLM"/>
    </source>
</evidence>
<evidence type="ECO:0000313" key="3">
    <source>
        <dbReference type="EMBL" id="BBO33443.1"/>
    </source>
</evidence>
<accession>A0A5K7XGT1</accession>